<keyword evidence="1" id="KW-0812">Transmembrane</keyword>
<evidence type="ECO:0000313" key="2">
    <source>
        <dbReference type="EMBL" id="MBM7555737.1"/>
    </source>
</evidence>
<feature type="transmembrane region" description="Helical" evidence="1">
    <location>
        <begin position="133"/>
        <end position="155"/>
    </location>
</feature>
<proteinExistence type="predicted"/>
<gene>
    <name evidence="2" type="ORF">JOC47_000562</name>
</gene>
<dbReference type="AlphaFoldDB" id="A0A938XUD1"/>
<keyword evidence="1" id="KW-1133">Transmembrane helix</keyword>
<comment type="caution">
    <text evidence="2">The sequence shown here is derived from an EMBL/GenBank/DDBJ whole genome shotgun (WGS) entry which is preliminary data.</text>
</comment>
<name>A0A938XUD1_9FIRM</name>
<accession>A0A938XUD1</accession>
<reference evidence="2" key="1">
    <citation type="submission" date="2021-01" db="EMBL/GenBank/DDBJ databases">
        <title>Genomic Encyclopedia of Type Strains, Phase IV (KMG-IV): sequencing the most valuable type-strain genomes for metagenomic binning, comparative biology and taxonomic classification.</title>
        <authorList>
            <person name="Goeker M."/>
        </authorList>
    </citation>
    <scope>NUCLEOTIDE SEQUENCE</scope>
    <source>
        <strain evidence="2">DSM 23230</strain>
    </source>
</reference>
<keyword evidence="3" id="KW-1185">Reference proteome</keyword>
<feature type="transmembrane region" description="Helical" evidence="1">
    <location>
        <begin position="73"/>
        <end position="95"/>
    </location>
</feature>
<dbReference type="RefSeq" id="WP_204700457.1">
    <property type="nucleotide sequence ID" value="NZ_JAFBDQ010000002.1"/>
</dbReference>
<evidence type="ECO:0000256" key="1">
    <source>
        <dbReference type="SAM" id="Phobius"/>
    </source>
</evidence>
<organism evidence="2 3">
    <name type="scientific">Halanaerobacter jeridensis</name>
    <dbReference type="NCBI Taxonomy" id="706427"/>
    <lineage>
        <taxon>Bacteria</taxon>
        <taxon>Bacillati</taxon>
        <taxon>Bacillota</taxon>
        <taxon>Clostridia</taxon>
        <taxon>Halanaerobiales</taxon>
        <taxon>Halobacteroidaceae</taxon>
        <taxon>Halanaerobacter</taxon>
    </lineage>
</organism>
<feature type="transmembrane region" description="Helical" evidence="1">
    <location>
        <begin position="36"/>
        <end position="53"/>
    </location>
</feature>
<dbReference type="Proteomes" id="UP000774000">
    <property type="component" value="Unassembled WGS sequence"/>
</dbReference>
<dbReference type="EMBL" id="JAFBDQ010000002">
    <property type="protein sequence ID" value="MBM7555737.1"/>
    <property type="molecule type" value="Genomic_DNA"/>
</dbReference>
<sequence length="161" mass="17525">MLYLITIALIFILYFKDKNKTINGVKKGIKKLKKNLPAFLNMMILVALSLHFVSKDLIVEYLGAGSGLTGLSLAGFFGSITLMPGFIAFPLSGILLERGVSYTVIAVFTTTLMLVGILTYPVEKEYFGVKVTIIRNVISLVIALIVSLLVGIFYGEVGLIS</sequence>
<feature type="transmembrane region" description="Helical" evidence="1">
    <location>
        <begin position="102"/>
        <end position="121"/>
    </location>
</feature>
<evidence type="ECO:0000313" key="3">
    <source>
        <dbReference type="Proteomes" id="UP000774000"/>
    </source>
</evidence>
<keyword evidence="1" id="KW-0472">Membrane</keyword>
<protein>
    <submittedName>
        <fullName evidence="2">Uncharacterized membrane protein YraQ (UPF0718 family)</fullName>
    </submittedName>
</protein>